<keyword evidence="6 12" id="KW-0812">Transmembrane</keyword>
<dbReference type="OrthoDB" id="284854at2759"/>
<dbReference type="Gene3D" id="2.20.110.10">
    <property type="entry name" value="Histone H3 K4-specific methyltransferase SET7/9 N-terminal domain"/>
    <property type="match status" value="1"/>
</dbReference>
<keyword evidence="7" id="KW-0677">Repeat</keyword>
<name>A0A183SFN3_SCHSO</name>
<dbReference type="AlphaFoldDB" id="A0A183SFN3"/>
<evidence type="ECO:0000256" key="9">
    <source>
        <dbReference type="ARBA" id="ARBA00022989"/>
    </source>
</evidence>
<dbReference type="InterPro" id="IPR017191">
    <property type="entry name" value="Junctophilin"/>
</dbReference>
<keyword evidence="10 12" id="KW-0472">Membrane</keyword>
<keyword evidence="5" id="KW-1003">Cell membrane</keyword>
<dbReference type="InterPro" id="IPR003409">
    <property type="entry name" value="MORN"/>
</dbReference>
<reference evidence="13 14" key="2">
    <citation type="submission" date="2018-11" db="EMBL/GenBank/DDBJ databases">
        <authorList>
            <consortium name="Pathogen Informatics"/>
        </authorList>
    </citation>
    <scope>NUCLEOTIDE SEQUENCE [LARGE SCALE GENOMIC DNA]</scope>
    <source>
        <strain evidence="13 14">NST_G2</strain>
    </source>
</reference>
<dbReference type="EMBL" id="UYSU01032406">
    <property type="protein sequence ID" value="VDL89416.1"/>
    <property type="molecule type" value="Genomic_DNA"/>
</dbReference>
<evidence type="ECO:0000256" key="1">
    <source>
        <dbReference type="ARBA" id="ARBA00004163"/>
    </source>
</evidence>
<dbReference type="GO" id="GO:0005789">
    <property type="term" value="C:endoplasmic reticulum membrane"/>
    <property type="evidence" value="ECO:0007669"/>
    <property type="project" value="UniProtKB-SubCell"/>
</dbReference>
<evidence type="ECO:0000256" key="7">
    <source>
        <dbReference type="ARBA" id="ARBA00022737"/>
    </source>
</evidence>
<dbReference type="SUPFAM" id="SSF82185">
    <property type="entry name" value="Histone H3 K4-specific methyltransferase SET7/9 N-terminal domain"/>
    <property type="match status" value="1"/>
</dbReference>
<dbReference type="Pfam" id="PF02493">
    <property type="entry name" value="MORN"/>
    <property type="match status" value="3"/>
</dbReference>
<evidence type="ECO:0000256" key="3">
    <source>
        <dbReference type="ARBA" id="ARBA00004236"/>
    </source>
</evidence>
<evidence type="ECO:0000256" key="4">
    <source>
        <dbReference type="ARBA" id="ARBA00008599"/>
    </source>
</evidence>
<feature type="region of interest" description="Disordered" evidence="11">
    <location>
        <begin position="638"/>
        <end position="657"/>
    </location>
</feature>
<organism evidence="15">
    <name type="scientific">Schistocephalus solidus</name>
    <name type="common">Tapeworm</name>
    <dbReference type="NCBI Taxonomy" id="70667"/>
    <lineage>
        <taxon>Eukaryota</taxon>
        <taxon>Metazoa</taxon>
        <taxon>Spiralia</taxon>
        <taxon>Lophotrochozoa</taxon>
        <taxon>Platyhelminthes</taxon>
        <taxon>Cestoda</taxon>
        <taxon>Eucestoda</taxon>
        <taxon>Diphyllobothriidea</taxon>
        <taxon>Diphyllobothriidae</taxon>
        <taxon>Schistocephalus</taxon>
    </lineage>
</organism>
<feature type="compositionally biased region" description="Basic residues" evidence="11">
    <location>
        <begin position="119"/>
        <end position="132"/>
    </location>
</feature>
<accession>A0A183SFN3</accession>
<evidence type="ECO:0000313" key="13">
    <source>
        <dbReference type="EMBL" id="VDL89416.1"/>
    </source>
</evidence>
<dbReference type="Proteomes" id="UP000275846">
    <property type="component" value="Unassembled WGS sequence"/>
</dbReference>
<dbReference type="GO" id="GO:0030314">
    <property type="term" value="C:junctional membrane complex"/>
    <property type="evidence" value="ECO:0007669"/>
    <property type="project" value="InterPro"/>
</dbReference>
<dbReference type="PANTHER" id="PTHR23085:SF16">
    <property type="entry name" value="GH28348P"/>
    <property type="match status" value="1"/>
</dbReference>
<sequence>MSGLPLCALGTYAGGWSKGMRQGLGVRKSAPYGLASENNRAVRASQSQSSLPSAQDSERGWRGVGSSGSGNGDQPDRSRSELAIRSGFVLRSSSQPIGGSPPRGMRDFRSPSPSDKKTSFRKFLMRKLRKPKSTGDLSSVGPHTVGGLSATGTPSLGRFHLGIPRPGGSLRSNISGGSQLTSNSVLDHQSRYFAASGGTPIVDTLDEPLTPNVTETYSGQWNEDRRSGYGVAERSDGLRYEGEWFNNKKDGFGVTYHPDGTKEEGRYKENILVQSLSKRNKLYLLRHSKLKESLEEAVRKANEAAKEAQEKSAEVAHQRAQSARSVATSSEGKAEEARRLSEQARTIAREFASDFIQMGIQWEKENPYSHMVTRNATNVVSKTDGQLTAVAPGSSSGLGTATATKITANSLEQHLSPNTANKTEGKLSNSRQYATVQQVEDTHPEFETIDMPAEAKVTRTNFAKATLHSAQIVQGTGPKVHKASLETRSIPVPQKATSSTLTTPSKPGERVAQGRPMARAATAGLSGPPVNPTSVGSTNAFESPTRTRRARRRTLPSIMTASPLLQPSNATRSSREASIPQARFTSSPKTAMLTGRPGDKRSTLPSRGASLETTHSTENLAEEELERYIIEDGIRKRVQPTRSPQRQLNPGTVVTGYRHPRAGTLERRDLGPTRLHDLDETRQGSFTGRRLGNGFPEVSQVDYDSRDVADMPDAYIIEPVPNAATCVDTSMPDVSKHLVDGLGGIGGTRLGISGLLTRDEVSRLSQQRRQEILLEMERKKRGEIIIRLADIKVLVTPDSDAVRSAGLVPKIIDLLTSCFTGAYDEGFNFLQDALDWVRANFVVVIVLLINACLAFLFINLVNNAGSSGPSSSRPTVLTPEEKIVAANAAEEAVRKALRAANAAALKSRDAS</sequence>
<evidence type="ECO:0000256" key="2">
    <source>
        <dbReference type="ARBA" id="ARBA00004184"/>
    </source>
</evidence>
<evidence type="ECO:0000256" key="6">
    <source>
        <dbReference type="ARBA" id="ARBA00022692"/>
    </source>
</evidence>
<dbReference type="STRING" id="70667.A0A183SFN3"/>
<comment type="similarity">
    <text evidence="4">Belongs to the junctophilin family.</text>
</comment>
<evidence type="ECO:0000256" key="11">
    <source>
        <dbReference type="SAM" id="MobiDB-lite"/>
    </source>
</evidence>
<feature type="compositionally biased region" description="Polar residues" evidence="11">
    <location>
        <begin position="319"/>
        <end position="331"/>
    </location>
</feature>
<feature type="compositionally biased region" description="Polar residues" evidence="11">
    <location>
        <begin position="557"/>
        <end position="572"/>
    </location>
</feature>
<dbReference type="FunFam" id="2.20.110.10:FF:000001">
    <property type="entry name" value="Junctophilin"/>
    <property type="match status" value="1"/>
</dbReference>
<keyword evidence="9 12" id="KW-1133">Transmembrane helix</keyword>
<evidence type="ECO:0000256" key="10">
    <source>
        <dbReference type="ARBA" id="ARBA00023136"/>
    </source>
</evidence>
<keyword evidence="8" id="KW-0256">Endoplasmic reticulum</keyword>
<feature type="compositionally biased region" description="Basic and acidic residues" evidence="11">
    <location>
        <begin position="332"/>
        <end position="341"/>
    </location>
</feature>
<gene>
    <name evidence="13" type="ORF">SSLN_LOCUS3031</name>
</gene>
<keyword evidence="14" id="KW-1185">Reference proteome</keyword>
<feature type="compositionally biased region" description="Basic and acidic residues" evidence="11">
    <location>
        <begin position="305"/>
        <end position="317"/>
    </location>
</feature>
<feature type="compositionally biased region" description="Polar residues" evidence="11">
    <location>
        <begin position="532"/>
        <end position="544"/>
    </location>
</feature>
<feature type="region of interest" description="Disordered" evidence="11">
    <location>
        <begin position="305"/>
        <end position="341"/>
    </location>
</feature>
<evidence type="ECO:0000313" key="14">
    <source>
        <dbReference type="Proteomes" id="UP000275846"/>
    </source>
</evidence>
<evidence type="ECO:0000256" key="8">
    <source>
        <dbReference type="ARBA" id="ARBA00022824"/>
    </source>
</evidence>
<dbReference type="PANTHER" id="PTHR23085">
    <property type="entry name" value="GH28348P"/>
    <property type="match status" value="1"/>
</dbReference>
<feature type="compositionally biased region" description="Polar residues" evidence="11">
    <location>
        <begin position="495"/>
        <end position="505"/>
    </location>
</feature>
<dbReference type="GO" id="GO:0005886">
    <property type="term" value="C:plasma membrane"/>
    <property type="evidence" value="ECO:0007669"/>
    <property type="project" value="UniProtKB-SubCell"/>
</dbReference>
<dbReference type="WBParaSite" id="SSLN_0000313101-mRNA-1">
    <property type="protein sequence ID" value="SSLN_0000313101-mRNA-1"/>
    <property type="gene ID" value="SSLN_0000313101"/>
</dbReference>
<proteinExistence type="inferred from homology"/>
<evidence type="ECO:0000313" key="15">
    <source>
        <dbReference type="WBParaSite" id="SSLN_0000313101-mRNA-1"/>
    </source>
</evidence>
<comment type="subcellular location">
    <subcellularLocation>
        <location evidence="3">Cell membrane</location>
    </subcellularLocation>
    <subcellularLocation>
        <location evidence="2">Endomembrane system</location>
        <topology evidence="2">Peripheral membrane protein</topology>
    </subcellularLocation>
    <subcellularLocation>
        <location evidence="1">Endoplasmic reticulum membrane</location>
        <topology evidence="1">Single-pass type IV membrane protein</topology>
    </subcellularLocation>
</comment>
<feature type="region of interest" description="Disordered" evidence="11">
    <location>
        <begin position="37"/>
        <end position="152"/>
    </location>
</feature>
<reference evidence="15" key="1">
    <citation type="submission" date="2016-06" db="UniProtKB">
        <authorList>
            <consortium name="WormBaseParasite"/>
        </authorList>
    </citation>
    <scope>IDENTIFICATION</scope>
</reference>
<feature type="transmembrane region" description="Helical" evidence="12">
    <location>
        <begin position="841"/>
        <end position="861"/>
    </location>
</feature>
<evidence type="ECO:0000256" key="5">
    <source>
        <dbReference type="ARBA" id="ARBA00022475"/>
    </source>
</evidence>
<evidence type="ECO:0000256" key="12">
    <source>
        <dbReference type="SAM" id="Phobius"/>
    </source>
</evidence>
<feature type="region of interest" description="Disordered" evidence="11">
    <location>
        <begin position="474"/>
        <end position="615"/>
    </location>
</feature>
<feature type="region of interest" description="Disordered" evidence="11">
    <location>
        <begin position="410"/>
        <end position="429"/>
    </location>
</feature>
<feature type="compositionally biased region" description="Basic and acidic residues" evidence="11">
    <location>
        <begin position="104"/>
        <end position="118"/>
    </location>
</feature>
<feature type="compositionally biased region" description="Polar residues" evidence="11">
    <location>
        <begin position="640"/>
        <end position="652"/>
    </location>
</feature>
<protein>
    <submittedName>
        <fullName evidence="15">Junctophilin-3</fullName>
    </submittedName>
</protein>
<feature type="compositionally biased region" description="Gly residues" evidence="11">
    <location>
        <begin position="62"/>
        <end position="71"/>
    </location>
</feature>
<dbReference type="SMART" id="SM00698">
    <property type="entry name" value="MORN"/>
    <property type="match status" value="3"/>
</dbReference>
<feature type="compositionally biased region" description="Low complexity" evidence="11">
    <location>
        <begin position="45"/>
        <end position="55"/>
    </location>
</feature>